<feature type="non-terminal residue" evidence="1">
    <location>
        <position position="1"/>
    </location>
</feature>
<sequence>IHYVDGEIQISPHAYDQLPLYDTWAYKPFLFHYKDIEKVAESIWTYYI</sequence>
<name>X1GJ86_9ZZZZ</name>
<accession>X1GJ86</accession>
<dbReference type="EMBL" id="BARU01022536">
    <property type="protein sequence ID" value="GAH57956.1"/>
    <property type="molecule type" value="Genomic_DNA"/>
</dbReference>
<dbReference type="AlphaFoldDB" id="X1GJ86"/>
<protein>
    <submittedName>
        <fullName evidence="1">Uncharacterized protein</fullName>
    </submittedName>
</protein>
<organism evidence="1">
    <name type="scientific">marine sediment metagenome</name>
    <dbReference type="NCBI Taxonomy" id="412755"/>
    <lineage>
        <taxon>unclassified sequences</taxon>
        <taxon>metagenomes</taxon>
        <taxon>ecological metagenomes</taxon>
    </lineage>
</organism>
<reference evidence="1" key="1">
    <citation type="journal article" date="2014" name="Front. Microbiol.">
        <title>High frequency of phylogenetically diverse reductive dehalogenase-homologous genes in deep subseafloor sedimentary metagenomes.</title>
        <authorList>
            <person name="Kawai M."/>
            <person name="Futagami T."/>
            <person name="Toyoda A."/>
            <person name="Takaki Y."/>
            <person name="Nishi S."/>
            <person name="Hori S."/>
            <person name="Arai W."/>
            <person name="Tsubouchi T."/>
            <person name="Morono Y."/>
            <person name="Uchiyama I."/>
            <person name="Ito T."/>
            <person name="Fujiyama A."/>
            <person name="Inagaki F."/>
            <person name="Takami H."/>
        </authorList>
    </citation>
    <scope>NUCLEOTIDE SEQUENCE</scope>
    <source>
        <strain evidence="1">Expedition CK06-06</strain>
    </source>
</reference>
<comment type="caution">
    <text evidence="1">The sequence shown here is derived from an EMBL/GenBank/DDBJ whole genome shotgun (WGS) entry which is preliminary data.</text>
</comment>
<gene>
    <name evidence="1" type="ORF">S03H2_36697</name>
</gene>
<evidence type="ECO:0000313" key="1">
    <source>
        <dbReference type="EMBL" id="GAH57956.1"/>
    </source>
</evidence>
<proteinExistence type="predicted"/>